<evidence type="ECO:0000256" key="8">
    <source>
        <dbReference type="ARBA" id="ARBA00022833"/>
    </source>
</evidence>
<dbReference type="InterPro" id="IPR036866">
    <property type="entry name" value="RibonucZ/Hydroxyglut_hydro"/>
</dbReference>
<evidence type="ECO:0000256" key="9">
    <source>
        <dbReference type="ARBA" id="ARBA00031044"/>
    </source>
</evidence>
<keyword evidence="12" id="KW-1185">Reference proteome</keyword>
<evidence type="ECO:0000313" key="12">
    <source>
        <dbReference type="Proteomes" id="UP000242875"/>
    </source>
</evidence>
<evidence type="ECO:0000259" key="10">
    <source>
        <dbReference type="SMART" id="SM00849"/>
    </source>
</evidence>
<dbReference type="UniPathway" id="UPA00619">
    <property type="reaction ID" value="UER00676"/>
</dbReference>
<keyword evidence="7" id="KW-0378">Hydrolase</keyword>
<dbReference type="InterPro" id="IPR032282">
    <property type="entry name" value="HAGH_C"/>
</dbReference>
<dbReference type="Pfam" id="PF16123">
    <property type="entry name" value="HAGH_C"/>
    <property type="match status" value="1"/>
</dbReference>
<reference evidence="11 12" key="1">
    <citation type="journal article" date="2017" name="Mycologia">
        <title>Bifiguratus adelaidae, gen. et sp. nov., a new member of Mucoromycotina in endophytic and soil-dwelling habitats.</title>
        <authorList>
            <person name="Torres-Cruz T.J."/>
            <person name="Billingsley Tobias T.L."/>
            <person name="Almatruk M."/>
            <person name="Hesse C."/>
            <person name="Kuske C.R."/>
            <person name="Desiro A."/>
            <person name="Benucci G.M."/>
            <person name="Bonito G."/>
            <person name="Stajich J.E."/>
            <person name="Dunlap C."/>
            <person name="Arnold A.E."/>
            <person name="Porras-Alfaro A."/>
        </authorList>
    </citation>
    <scope>NUCLEOTIDE SEQUENCE [LARGE SCALE GENOMIC DNA]</scope>
    <source>
        <strain evidence="11 12">AZ0501</strain>
    </source>
</reference>
<evidence type="ECO:0000256" key="6">
    <source>
        <dbReference type="ARBA" id="ARBA00022723"/>
    </source>
</evidence>
<feature type="domain" description="Metallo-beta-lactamase" evidence="10">
    <location>
        <begin position="11"/>
        <end position="171"/>
    </location>
</feature>
<name>A0A261Y3T5_9FUNG</name>
<dbReference type="SMART" id="SM00849">
    <property type="entry name" value="Lactamase_B"/>
    <property type="match status" value="1"/>
</dbReference>
<dbReference type="Pfam" id="PF00753">
    <property type="entry name" value="Lactamase_B"/>
    <property type="match status" value="1"/>
</dbReference>
<dbReference type="NCBIfam" id="TIGR03413">
    <property type="entry name" value="GSH_gloB"/>
    <property type="match status" value="1"/>
</dbReference>
<dbReference type="InterPro" id="IPR035680">
    <property type="entry name" value="Clx_II_MBL"/>
</dbReference>
<dbReference type="FunFam" id="3.60.15.10:FF:000019">
    <property type="entry name" value="Hydroxyacylglutathione hydrolase, mitochondrial"/>
    <property type="match status" value="1"/>
</dbReference>
<accession>A0A261Y3T5</accession>
<evidence type="ECO:0000256" key="1">
    <source>
        <dbReference type="ARBA" id="ARBA00001623"/>
    </source>
</evidence>
<dbReference type="GO" id="GO:0004416">
    <property type="term" value="F:hydroxyacylglutathione hydrolase activity"/>
    <property type="evidence" value="ECO:0007669"/>
    <property type="project" value="UniProtKB-EC"/>
</dbReference>
<dbReference type="Gene3D" id="3.60.15.10">
    <property type="entry name" value="Ribonuclease Z/Hydroxyacylglutathione hydrolase-like"/>
    <property type="match status" value="1"/>
</dbReference>
<evidence type="ECO:0000256" key="4">
    <source>
        <dbReference type="ARBA" id="ARBA00006759"/>
    </source>
</evidence>
<comment type="pathway">
    <text evidence="3">Secondary metabolite metabolism; methylglyoxal degradation; (R)-lactate from methylglyoxal: step 2/2.</text>
</comment>
<dbReference type="HAMAP" id="MF_01374">
    <property type="entry name" value="Glyoxalase_2"/>
    <property type="match status" value="1"/>
</dbReference>
<dbReference type="CDD" id="cd07723">
    <property type="entry name" value="hydroxyacylglutathione_hydrolase_MBL-fold"/>
    <property type="match status" value="1"/>
</dbReference>
<evidence type="ECO:0000256" key="7">
    <source>
        <dbReference type="ARBA" id="ARBA00022801"/>
    </source>
</evidence>
<dbReference type="EMBL" id="MVBO01000022">
    <property type="protein sequence ID" value="OZJ05134.1"/>
    <property type="molecule type" value="Genomic_DNA"/>
</dbReference>
<dbReference type="EC" id="3.1.2.6" evidence="5"/>
<dbReference type="GO" id="GO:0046872">
    <property type="term" value="F:metal ion binding"/>
    <property type="evidence" value="ECO:0007669"/>
    <property type="project" value="UniProtKB-KW"/>
</dbReference>
<comment type="similarity">
    <text evidence="4">Belongs to the metallo-beta-lactamase superfamily. Glyoxalase II family.</text>
</comment>
<evidence type="ECO:0000256" key="5">
    <source>
        <dbReference type="ARBA" id="ARBA00011917"/>
    </source>
</evidence>
<protein>
    <recommendedName>
        <fullName evidence="5">hydroxyacylglutathione hydrolase</fullName>
        <ecNumber evidence="5">3.1.2.6</ecNumber>
    </recommendedName>
    <alternativeName>
        <fullName evidence="9">Glyoxalase II</fullName>
    </alternativeName>
</protein>
<evidence type="ECO:0000256" key="3">
    <source>
        <dbReference type="ARBA" id="ARBA00004963"/>
    </source>
</evidence>
<dbReference type="PIRSF" id="PIRSF005457">
    <property type="entry name" value="Glx"/>
    <property type="match status" value="1"/>
</dbReference>
<dbReference type="PANTHER" id="PTHR11935:SF94">
    <property type="entry name" value="TENZING NORGAY, ISOFORM C"/>
    <property type="match status" value="1"/>
</dbReference>
<organism evidence="11 12">
    <name type="scientific">Bifiguratus adelaidae</name>
    <dbReference type="NCBI Taxonomy" id="1938954"/>
    <lineage>
        <taxon>Eukaryota</taxon>
        <taxon>Fungi</taxon>
        <taxon>Fungi incertae sedis</taxon>
        <taxon>Mucoromycota</taxon>
        <taxon>Mucoromycotina</taxon>
        <taxon>Endogonomycetes</taxon>
        <taxon>Endogonales</taxon>
        <taxon>Endogonales incertae sedis</taxon>
        <taxon>Bifiguratus</taxon>
    </lineage>
</organism>
<dbReference type="Proteomes" id="UP000242875">
    <property type="component" value="Unassembled WGS sequence"/>
</dbReference>
<sequence length="251" mass="28074">MRVTPIRCLDDNYAYLLWDEETQRGVVIDPVEPRKVLPVVEKERVTLTGILNTHHHLDHSGGNKDFLKERPGLDVIAGDDRCAGLTKKVSHGDQFSVGNLKVTALHTPGHTMGSICFYVEDPKGEKGVWTGDTLFIAGCGKFFEGTAEDMYHSLVEVLGKLPDDTLVWCGHEYTKNNFKFARHVDPDNQEIAAQAERIAHQKFTVPSTIGDEKKYNVFMRCTEPSMQKVTGESDPVKVLGKLRSMKDGFRG</sequence>
<comment type="caution">
    <text evidence="11">The sequence shown here is derived from an EMBL/GenBank/DDBJ whole genome shotgun (WGS) entry which is preliminary data.</text>
</comment>
<keyword evidence="6" id="KW-0479">Metal-binding</keyword>
<dbReference type="GO" id="GO:0019243">
    <property type="term" value="P:methylglyoxal catabolic process to D-lactate via S-lactoyl-glutathione"/>
    <property type="evidence" value="ECO:0007669"/>
    <property type="project" value="InterPro"/>
</dbReference>
<gene>
    <name evidence="11" type="ORF">BZG36_01349</name>
</gene>
<dbReference type="InterPro" id="IPR017782">
    <property type="entry name" value="Hydroxyacylglutathione_Hdrlase"/>
</dbReference>
<dbReference type="AlphaFoldDB" id="A0A261Y3T5"/>
<dbReference type="InterPro" id="IPR001279">
    <property type="entry name" value="Metallo-B-lactamas"/>
</dbReference>
<comment type="cofactor">
    <cofactor evidence="2">
        <name>Zn(2+)</name>
        <dbReference type="ChEBI" id="CHEBI:29105"/>
    </cofactor>
</comment>
<comment type="catalytic activity">
    <reaction evidence="1">
        <text>an S-(2-hydroxyacyl)glutathione + H2O = a 2-hydroxy carboxylate + glutathione + H(+)</text>
        <dbReference type="Rhea" id="RHEA:21864"/>
        <dbReference type="ChEBI" id="CHEBI:15377"/>
        <dbReference type="ChEBI" id="CHEBI:15378"/>
        <dbReference type="ChEBI" id="CHEBI:57925"/>
        <dbReference type="ChEBI" id="CHEBI:58896"/>
        <dbReference type="ChEBI" id="CHEBI:71261"/>
        <dbReference type="EC" id="3.1.2.6"/>
    </reaction>
</comment>
<dbReference type="OrthoDB" id="515692at2759"/>
<keyword evidence="8" id="KW-0862">Zinc</keyword>
<dbReference type="PANTHER" id="PTHR11935">
    <property type="entry name" value="BETA LACTAMASE DOMAIN"/>
    <property type="match status" value="1"/>
</dbReference>
<dbReference type="SUPFAM" id="SSF56281">
    <property type="entry name" value="Metallo-hydrolase/oxidoreductase"/>
    <property type="match status" value="1"/>
</dbReference>
<proteinExistence type="inferred from homology"/>
<evidence type="ECO:0000313" key="11">
    <source>
        <dbReference type="EMBL" id="OZJ05134.1"/>
    </source>
</evidence>
<evidence type="ECO:0000256" key="2">
    <source>
        <dbReference type="ARBA" id="ARBA00001947"/>
    </source>
</evidence>